<proteinExistence type="predicted"/>
<dbReference type="SUPFAM" id="SSF50370">
    <property type="entry name" value="Ricin B-like lectins"/>
    <property type="match status" value="2"/>
</dbReference>
<name>A0ABV8BUT6_9PSEU</name>
<organism evidence="2 3">
    <name type="scientific">Lentzea rhizosphaerae</name>
    <dbReference type="NCBI Taxonomy" id="2041025"/>
    <lineage>
        <taxon>Bacteria</taxon>
        <taxon>Bacillati</taxon>
        <taxon>Actinomycetota</taxon>
        <taxon>Actinomycetes</taxon>
        <taxon>Pseudonocardiales</taxon>
        <taxon>Pseudonocardiaceae</taxon>
        <taxon>Lentzea</taxon>
    </lineage>
</organism>
<feature type="signal peptide" evidence="1">
    <location>
        <begin position="1"/>
        <end position="25"/>
    </location>
</feature>
<protein>
    <recommendedName>
        <fullName evidence="4">Ricin-type beta-trefoil lectin domain-containing protein</fullName>
    </recommendedName>
</protein>
<dbReference type="PROSITE" id="PS50231">
    <property type="entry name" value="RICIN_B_LECTIN"/>
    <property type="match status" value="2"/>
</dbReference>
<comment type="caution">
    <text evidence="2">The sequence shown here is derived from an EMBL/GenBank/DDBJ whole genome shotgun (WGS) entry which is preliminary data.</text>
</comment>
<evidence type="ECO:0000313" key="2">
    <source>
        <dbReference type="EMBL" id="MFC3893374.1"/>
    </source>
</evidence>
<dbReference type="CDD" id="cd00161">
    <property type="entry name" value="beta-trefoil_Ricin-like"/>
    <property type="match status" value="1"/>
</dbReference>
<keyword evidence="3" id="KW-1185">Reference proteome</keyword>
<dbReference type="Gene3D" id="2.80.10.50">
    <property type="match status" value="2"/>
</dbReference>
<evidence type="ECO:0000313" key="3">
    <source>
        <dbReference type="Proteomes" id="UP001595690"/>
    </source>
</evidence>
<dbReference type="Proteomes" id="UP001595690">
    <property type="component" value="Unassembled WGS sequence"/>
</dbReference>
<evidence type="ECO:0008006" key="4">
    <source>
        <dbReference type="Google" id="ProtNLM"/>
    </source>
</evidence>
<reference evidence="3" key="1">
    <citation type="journal article" date="2019" name="Int. J. Syst. Evol. Microbiol.">
        <title>The Global Catalogue of Microorganisms (GCM) 10K type strain sequencing project: providing services to taxonomists for standard genome sequencing and annotation.</title>
        <authorList>
            <consortium name="The Broad Institute Genomics Platform"/>
            <consortium name="The Broad Institute Genome Sequencing Center for Infectious Disease"/>
            <person name="Wu L."/>
            <person name="Ma J."/>
        </authorList>
    </citation>
    <scope>NUCLEOTIDE SEQUENCE [LARGE SCALE GENOMIC DNA]</scope>
    <source>
        <strain evidence="3">CGMCC 4.7405</strain>
    </source>
</reference>
<dbReference type="RefSeq" id="WP_382373866.1">
    <property type="nucleotide sequence ID" value="NZ_JBHRZI010000015.1"/>
</dbReference>
<sequence length="293" mass="31236">MRTKMLSVALAAIALGAVTVAPASAAEGNPVVEIVSAADGMCAQLQVEAAPDWPRPVLRSCTEAPAQRWEQIPAGGGKVILRSITSRDCLEAGASVKNFWCDDRSEYQQAELVPDAGGTVRIKYGSEYVENQHSSMWMARFADSDRQRWRVRQVGTTTPPADTAGGVVRIEAVALGYGCLTVDDRSVPKTMPCADVAGQKFQRIELADGGTALRSLANGKCLHAVDGAEVIVDALAGCDALDAGQTWKLDRGVTGTFRVRSGERLLTPGDDHVWAAAEFPPFISVQTWHVTAA</sequence>
<dbReference type="InterPro" id="IPR035992">
    <property type="entry name" value="Ricin_B-like_lectins"/>
</dbReference>
<gene>
    <name evidence="2" type="ORF">ACFOWZ_18015</name>
</gene>
<evidence type="ECO:0000256" key="1">
    <source>
        <dbReference type="SAM" id="SignalP"/>
    </source>
</evidence>
<feature type="chain" id="PRO_5047539098" description="Ricin-type beta-trefoil lectin domain-containing protein" evidence="1">
    <location>
        <begin position="26"/>
        <end position="293"/>
    </location>
</feature>
<accession>A0ABV8BUT6</accession>
<dbReference type="EMBL" id="JBHRZI010000015">
    <property type="protein sequence ID" value="MFC3893374.1"/>
    <property type="molecule type" value="Genomic_DNA"/>
</dbReference>
<keyword evidence="1" id="KW-0732">Signal</keyword>